<sequence>MEDSKGWLFWIPERGTVICLASMKFYEESFFQQKSVKKSTLSKIRVTNLFDGSMIKQLNTQDSFISTLNLSSDIRTALPTTSKEAVSSPQADQWKKAIMEELESMNEQNLFVATKINEALKETP</sequence>
<name>A0A9Q3CEN5_9BASI</name>
<protein>
    <submittedName>
        <fullName evidence="1">Uncharacterized protein</fullName>
    </submittedName>
</protein>
<organism evidence="1 2">
    <name type="scientific">Austropuccinia psidii MF-1</name>
    <dbReference type="NCBI Taxonomy" id="1389203"/>
    <lineage>
        <taxon>Eukaryota</taxon>
        <taxon>Fungi</taxon>
        <taxon>Dikarya</taxon>
        <taxon>Basidiomycota</taxon>
        <taxon>Pucciniomycotina</taxon>
        <taxon>Pucciniomycetes</taxon>
        <taxon>Pucciniales</taxon>
        <taxon>Sphaerophragmiaceae</taxon>
        <taxon>Austropuccinia</taxon>
    </lineage>
</organism>
<dbReference type="AlphaFoldDB" id="A0A9Q3CEN5"/>
<evidence type="ECO:0000313" key="2">
    <source>
        <dbReference type="Proteomes" id="UP000765509"/>
    </source>
</evidence>
<reference evidence="1" key="1">
    <citation type="submission" date="2021-03" db="EMBL/GenBank/DDBJ databases">
        <title>Draft genome sequence of rust myrtle Austropuccinia psidii MF-1, a brazilian biotype.</title>
        <authorList>
            <person name="Quecine M.C."/>
            <person name="Pachon D.M.R."/>
            <person name="Bonatelli M.L."/>
            <person name="Correr F.H."/>
            <person name="Franceschini L.M."/>
            <person name="Leite T.F."/>
            <person name="Margarido G.R.A."/>
            <person name="Almeida C.A."/>
            <person name="Ferrarezi J.A."/>
            <person name="Labate C.A."/>
        </authorList>
    </citation>
    <scope>NUCLEOTIDE SEQUENCE</scope>
    <source>
        <strain evidence="1">MF-1</strain>
    </source>
</reference>
<gene>
    <name evidence="1" type="ORF">O181_023376</name>
</gene>
<evidence type="ECO:0000313" key="1">
    <source>
        <dbReference type="EMBL" id="MBW0483661.1"/>
    </source>
</evidence>
<dbReference type="Proteomes" id="UP000765509">
    <property type="component" value="Unassembled WGS sequence"/>
</dbReference>
<keyword evidence="2" id="KW-1185">Reference proteome</keyword>
<dbReference type="OrthoDB" id="430476at2759"/>
<proteinExistence type="predicted"/>
<dbReference type="EMBL" id="AVOT02007332">
    <property type="protein sequence ID" value="MBW0483661.1"/>
    <property type="molecule type" value="Genomic_DNA"/>
</dbReference>
<accession>A0A9Q3CEN5</accession>
<comment type="caution">
    <text evidence="1">The sequence shown here is derived from an EMBL/GenBank/DDBJ whole genome shotgun (WGS) entry which is preliminary data.</text>
</comment>